<feature type="transmembrane region" description="Helical" evidence="1">
    <location>
        <begin position="31"/>
        <end position="54"/>
    </location>
</feature>
<proteinExistence type="predicted"/>
<protein>
    <submittedName>
        <fullName evidence="2">Uncharacterized protein</fullName>
    </submittedName>
</protein>
<keyword evidence="1" id="KW-0812">Transmembrane</keyword>
<sequence>MLFLQPLIFLVFLAFILAIIFQPSGQKYEKIFLTIITFLGILFIFLNYIFIFSFPENIKIYPLFIIEIHGGYSVISLDFGQILAVVVIIYLLLYFLIKKKNRVKI</sequence>
<feature type="transmembrane region" description="Helical" evidence="1">
    <location>
        <begin position="74"/>
        <end position="97"/>
    </location>
</feature>
<evidence type="ECO:0000313" key="2">
    <source>
        <dbReference type="EMBL" id="PMB75788.1"/>
    </source>
</evidence>
<dbReference type="Proteomes" id="UP000237153">
    <property type="component" value="Unassembled WGS sequence"/>
</dbReference>
<organism evidence="2 3">
    <name type="scientific">Fervidicoccus fontis</name>
    <dbReference type="NCBI Taxonomy" id="683846"/>
    <lineage>
        <taxon>Archaea</taxon>
        <taxon>Thermoproteota</taxon>
        <taxon>Thermoprotei</taxon>
        <taxon>Fervidicoccales</taxon>
        <taxon>Fervidicoccaceae</taxon>
        <taxon>Fervidicoccus</taxon>
    </lineage>
</organism>
<gene>
    <name evidence="2" type="ORF">C0188_01610</name>
</gene>
<dbReference type="AlphaFoldDB" id="A0A2J6N357"/>
<dbReference type="EMBL" id="PNIM01000006">
    <property type="protein sequence ID" value="PMB75788.1"/>
    <property type="molecule type" value="Genomic_DNA"/>
</dbReference>
<keyword evidence="1" id="KW-0472">Membrane</keyword>
<name>A0A2J6N357_9CREN</name>
<keyword evidence="1" id="KW-1133">Transmembrane helix</keyword>
<evidence type="ECO:0000256" key="1">
    <source>
        <dbReference type="SAM" id="Phobius"/>
    </source>
</evidence>
<accession>A0A2J6N357</accession>
<reference evidence="2 3" key="1">
    <citation type="submission" date="2018-01" db="EMBL/GenBank/DDBJ databases">
        <title>Metagenomic assembled genomes from two thermal pools in the Uzon Caldera, Kamchatka, Russia.</title>
        <authorList>
            <person name="Wilkins L."/>
            <person name="Ettinger C."/>
        </authorList>
    </citation>
    <scope>NUCLEOTIDE SEQUENCE [LARGE SCALE GENOMIC DNA]</scope>
    <source>
        <strain evidence="2">ZAV-06</strain>
    </source>
</reference>
<feature type="transmembrane region" description="Helical" evidence="1">
    <location>
        <begin position="6"/>
        <end position="24"/>
    </location>
</feature>
<evidence type="ECO:0000313" key="3">
    <source>
        <dbReference type="Proteomes" id="UP000237153"/>
    </source>
</evidence>
<comment type="caution">
    <text evidence="2">The sequence shown here is derived from an EMBL/GenBank/DDBJ whole genome shotgun (WGS) entry which is preliminary data.</text>
</comment>